<dbReference type="Proteomes" id="UP001519293">
    <property type="component" value="Unassembled WGS sequence"/>
</dbReference>
<keyword evidence="4 5" id="KW-0472">Membrane</keyword>
<evidence type="ECO:0000256" key="4">
    <source>
        <dbReference type="ARBA" id="ARBA00023136"/>
    </source>
</evidence>
<evidence type="ECO:0000313" key="7">
    <source>
        <dbReference type="Proteomes" id="UP001519293"/>
    </source>
</evidence>
<evidence type="ECO:0000256" key="1">
    <source>
        <dbReference type="ARBA" id="ARBA00004141"/>
    </source>
</evidence>
<accession>A0ABS4RAQ7</accession>
<dbReference type="InterPro" id="IPR019109">
    <property type="entry name" value="MamF_MmsF"/>
</dbReference>
<name>A0ABS4RAQ7_9BACI</name>
<protein>
    <submittedName>
        <fullName evidence="6">Tic20 family protein</fullName>
    </submittedName>
</protein>
<feature type="transmembrane region" description="Helical" evidence="5">
    <location>
        <begin position="46"/>
        <end position="65"/>
    </location>
</feature>
<feature type="transmembrane region" description="Helical" evidence="5">
    <location>
        <begin position="12"/>
        <end position="31"/>
    </location>
</feature>
<reference evidence="6 7" key="1">
    <citation type="submission" date="2021-03" db="EMBL/GenBank/DDBJ databases">
        <title>Genomic Encyclopedia of Type Strains, Phase IV (KMG-IV): sequencing the most valuable type-strain genomes for metagenomic binning, comparative biology and taxonomic classification.</title>
        <authorList>
            <person name="Goeker M."/>
        </authorList>
    </citation>
    <scope>NUCLEOTIDE SEQUENCE [LARGE SCALE GENOMIC DNA]</scope>
    <source>
        <strain evidence="6 7">DSM 26675</strain>
    </source>
</reference>
<sequence>MASNDERLLATAIYVSSFFTTIIGPLVIWLLKKDESAYIDYHGKEYFNFIISYAVYSVVSMLLMIVLIGFITIWIVGVAAFVFTIIAAVKAYEGKEYRFPLVFRIIR</sequence>
<comment type="caution">
    <text evidence="6">The sequence shown here is derived from an EMBL/GenBank/DDBJ whole genome shotgun (WGS) entry which is preliminary data.</text>
</comment>
<gene>
    <name evidence="6" type="ORF">J2Z40_000009</name>
</gene>
<dbReference type="Pfam" id="PF09685">
    <property type="entry name" value="MamF_MmsF"/>
    <property type="match status" value="1"/>
</dbReference>
<keyword evidence="3 5" id="KW-1133">Transmembrane helix</keyword>
<organism evidence="6 7">
    <name type="scientific">Cytobacillus eiseniae</name>
    <dbReference type="NCBI Taxonomy" id="762947"/>
    <lineage>
        <taxon>Bacteria</taxon>
        <taxon>Bacillati</taxon>
        <taxon>Bacillota</taxon>
        <taxon>Bacilli</taxon>
        <taxon>Bacillales</taxon>
        <taxon>Bacillaceae</taxon>
        <taxon>Cytobacillus</taxon>
    </lineage>
</organism>
<evidence type="ECO:0000313" key="6">
    <source>
        <dbReference type="EMBL" id="MBP2239456.1"/>
    </source>
</evidence>
<feature type="transmembrane region" description="Helical" evidence="5">
    <location>
        <begin position="71"/>
        <end position="89"/>
    </location>
</feature>
<keyword evidence="7" id="KW-1185">Reference proteome</keyword>
<proteinExistence type="predicted"/>
<evidence type="ECO:0000256" key="3">
    <source>
        <dbReference type="ARBA" id="ARBA00022989"/>
    </source>
</evidence>
<comment type="subcellular location">
    <subcellularLocation>
        <location evidence="1">Membrane</location>
        <topology evidence="1">Multi-pass membrane protein</topology>
    </subcellularLocation>
</comment>
<evidence type="ECO:0000256" key="2">
    <source>
        <dbReference type="ARBA" id="ARBA00022692"/>
    </source>
</evidence>
<keyword evidence="2 5" id="KW-0812">Transmembrane</keyword>
<dbReference type="RefSeq" id="WP_066395075.1">
    <property type="nucleotide sequence ID" value="NZ_JAGIKZ010000001.1"/>
</dbReference>
<evidence type="ECO:0000256" key="5">
    <source>
        <dbReference type="SAM" id="Phobius"/>
    </source>
</evidence>
<dbReference type="EMBL" id="JAGIKZ010000001">
    <property type="protein sequence ID" value="MBP2239456.1"/>
    <property type="molecule type" value="Genomic_DNA"/>
</dbReference>